<evidence type="ECO:0000259" key="1">
    <source>
        <dbReference type="Pfam" id="PF12937"/>
    </source>
</evidence>
<dbReference type="OrthoDB" id="2269034at2759"/>
<organism evidence="2 3">
    <name type="scientific">Botryobasidium botryosum (strain FD-172 SS1)</name>
    <dbReference type="NCBI Taxonomy" id="930990"/>
    <lineage>
        <taxon>Eukaryota</taxon>
        <taxon>Fungi</taxon>
        <taxon>Dikarya</taxon>
        <taxon>Basidiomycota</taxon>
        <taxon>Agaricomycotina</taxon>
        <taxon>Agaricomycetes</taxon>
        <taxon>Cantharellales</taxon>
        <taxon>Botryobasidiaceae</taxon>
        <taxon>Botryobasidium</taxon>
    </lineage>
</organism>
<dbReference type="Gene3D" id="1.20.1280.50">
    <property type="match status" value="1"/>
</dbReference>
<dbReference type="InterPro" id="IPR001810">
    <property type="entry name" value="F-box_dom"/>
</dbReference>
<proteinExistence type="predicted"/>
<dbReference type="InParanoid" id="A0A067MPT6"/>
<dbReference type="AlphaFoldDB" id="A0A067MPT6"/>
<dbReference type="SUPFAM" id="SSF81383">
    <property type="entry name" value="F-box domain"/>
    <property type="match status" value="1"/>
</dbReference>
<feature type="domain" description="F-box" evidence="1">
    <location>
        <begin position="97"/>
        <end position="149"/>
    </location>
</feature>
<protein>
    <recommendedName>
        <fullName evidence="1">F-box domain-containing protein</fullName>
    </recommendedName>
</protein>
<dbReference type="HOGENOM" id="CLU_760734_0_0_1"/>
<name>A0A067MPT6_BOTB1</name>
<gene>
    <name evidence="2" type="ORF">BOTBODRAFT_175273</name>
</gene>
<evidence type="ECO:0000313" key="3">
    <source>
        <dbReference type="Proteomes" id="UP000027195"/>
    </source>
</evidence>
<dbReference type="EMBL" id="KL198041">
    <property type="protein sequence ID" value="KDQ13857.1"/>
    <property type="molecule type" value="Genomic_DNA"/>
</dbReference>
<keyword evidence="3" id="KW-1185">Reference proteome</keyword>
<dbReference type="InterPro" id="IPR036047">
    <property type="entry name" value="F-box-like_dom_sf"/>
</dbReference>
<sequence length="364" mass="40816">MEDDISMLVSQLIHKLYEQLVSRKNISSDPFSESLAPQPPISSPLPSHGTSLKLVEQYEALYRVRDHAIFAVNAYAGHMLSAIGLRHNHLLPIYRPPSEILSMIFKMTERSARNSFRPLEIRAPLNLAQVSKLWREVALDTPSLWAAIDVMNIRIAPTFLERSRSTPLEIVVASGGTYGGDEDESDNREQSEHLATELRSMKKAYSLRGVDPHAFLVPLLPHINRWQSLTLEGQGGRKLEGFLLPAVAPALTTFCALQLGYRAMPTLHPALFNEQLPSLNRLSLLGVGLPWELAPTALRGLRWLTLEGYSSNPADRAQLLDLLQGCPLLEFLRLHTEDPTRENNTEETPKITLHTCHRQLQHSA</sequence>
<dbReference type="Pfam" id="PF12937">
    <property type="entry name" value="F-box-like"/>
    <property type="match status" value="1"/>
</dbReference>
<evidence type="ECO:0000313" key="2">
    <source>
        <dbReference type="EMBL" id="KDQ13857.1"/>
    </source>
</evidence>
<dbReference type="Proteomes" id="UP000027195">
    <property type="component" value="Unassembled WGS sequence"/>
</dbReference>
<reference evidence="3" key="1">
    <citation type="journal article" date="2014" name="Proc. Natl. Acad. Sci. U.S.A.">
        <title>Extensive sampling of basidiomycete genomes demonstrates inadequacy of the white-rot/brown-rot paradigm for wood decay fungi.</title>
        <authorList>
            <person name="Riley R."/>
            <person name="Salamov A.A."/>
            <person name="Brown D.W."/>
            <person name="Nagy L.G."/>
            <person name="Floudas D."/>
            <person name="Held B.W."/>
            <person name="Levasseur A."/>
            <person name="Lombard V."/>
            <person name="Morin E."/>
            <person name="Otillar R."/>
            <person name="Lindquist E.A."/>
            <person name="Sun H."/>
            <person name="LaButti K.M."/>
            <person name="Schmutz J."/>
            <person name="Jabbour D."/>
            <person name="Luo H."/>
            <person name="Baker S.E."/>
            <person name="Pisabarro A.G."/>
            <person name="Walton J.D."/>
            <person name="Blanchette R.A."/>
            <person name="Henrissat B."/>
            <person name="Martin F."/>
            <person name="Cullen D."/>
            <person name="Hibbett D.S."/>
            <person name="Grigoriev I.V."/>
        </authorList>
    </citation>
    <scope>NUCLEOTIDE SEQUENCE [LARGE SCALE GENOMIC DNA]</scope>
    <source>
        <strain evidence="3">FD-172 SS1</strain>
    </source>
</reference>
<accession>A0A067MPT6</accession>